<dbReference type="InterPro" id="IPR006037">
    <property type="entry name" value="RCK_C"/>
</dbReference>
<dbReference type="PANTHER" id="PTHR46157">
    <property type="entry name" value="K(+) EFFLUX ANTIPORTER 3, CHLOROPLASTIC"/>
    <property type="match status" value="1"/>
</dbReference>
<evidence type="ECO:0000256" key="7">
    <source>
        <dbReference type="ARBA" id="ARBA00022989"/>
    </source>
</evidence>
<keyword evidence="2" id="KW-0813">Transport</keyword>
<keyword evidence="3" id="KW-0050">Antiport</keyword>
<organism evidence="13 14">
    <name type="scientific">Bowmanella pacifica</name>
    <dbReference type="NCBI Taxonomy" id="502051"/>
    <lineage>
        <taxon>Bacteria</taxon>
        <taxon>Pseudomonadati</taxon>
        <taxon>Pseudomonadota</taxon>
        <taxon>Gammaproteobacteria</taxon>
        <taxon>Alteromonadales</taxon>
        <taxon>Alteromonadaceae</taxon>
        <taxon>Bowmanella</taxon>
    </lineage>
</organism>
<keyword evidence="8" id="KW-0406">Ion transport</keyword>
<dbReference type="AlphaFoldDB" id="A0A918DKH6"/>
<evidence type="ECO:0000256" key="8">
    <source>
        <dbReference type="ARBA" id="ARBA00023065"/>
    </source>
</evidence>
<dbReference type="InterPro" id="IPR006153">
    <property type="entry name" value="Cation/H_exchanger_TM"/>
</dbReference>
<dbReference type="RefSeq" id="WP_188696812.1">
    <property type="nucleotide sequence ID" value="NZ_BMLS01000005.1"/>
</dbReference>
<keyword evidence="7 10" id="KW-1133">Transmembrane helix</keyword>
<dbReference type="GO" id="GO:0006813">
    <property type="term" value="P:potassium ion transport"/>
    <property type="evidence" value="ECO:0007669"/>
    <property type="project" value="UniProtKB-KW"/>
</dbReference>
<dbReference type="InterPro" id="IPR038770">
    <property type="entry name" value="Na+/solute_symporter_sf"/>
</dbReference>
<evidence type="ECO:0000256" key="1">
    <source>
        <dbReference type="ARBA" id="ARBA00004141"/>
    </source>
</evidence>
<feature type="transmembrane region" description="Helical" evidence="10">
    <location>
        <begin position="296"/>
        <end position="318"/>
    </location>
</feature>
<feature type="transmembrane region" description="Helical" evidence="10">
    <location>
        <begin position="146"/>
        <end position="169"/>
    </location>
</feature>
<reference evidence="13" key="1">
    <citation type="journal article" date="2014" name="Int. J. Syst. Evol. Microbiol.">
        <title>Complete genome sequence of Corynebacterium casei LMG S-19264T (=DSM 44701T), isolated from a smear-ripened cheese.</title>
        <authorList>
            <consortium name="US DOE Joint Genome Institute (JGI-PGF)"/>
            <person name="Walter F."/>
            <person name="Albersmeier A."/>
            <person name="Kalinowski J."/>
            <person name="Ruckert C."/>
        </authorList>
    </citation>
    <scope>NUCLEOTIDE SEQUENCE</scope>
    <source>
        <strain evidence="13">CGMCC 1.7086</strain>
    </source>
</reference>
<dbReference type="Gene3D" id="1.20.1530.20">
    <property type="match status" value="1"/>
</dbReference>
<evidence type="ECO:0000256" key="5">
    <source>
        <dbReference type="ARBA" id="ARBA00022692"/>
    </source>
</evidence>
<dbReference type="GO" id="GO:0008324">
    <property type="term" value="F:monoatomic cation transmembrane transporter activity"/>
    <property type="evidence" value="ECO:0007669"/>
    <property type="project" value="InterPro"/>
</dbReference>
<dbReference type="PROSITE" id="PS51202">
    <property type="entry name" value="RCK_C"/>
    <property type="match status" value="1"/>
</dbReference>
<dbReference type="PROSITE" id="PS51201">
    <property type="entry name" value="RCK_N"/>
    <property type="match status" value="1"/>
</dbReference>
<evidence type="ECO:0000256" key="9">
    <source>
        <dbReference type="ARBA" id="ARBA00023136"/>
    </source>
</evidence>
<proteinExistence type="predicted"/>
<feature type="domain" description="RCK N-terminal" evidence="11">
    <location>
        <begin position="403"/>
        <end position="520"/>
    </location>
</feature>
<reference evidence="13" key="2">
    <citation type="submission" date="2020-09" db="EMBL/GenBank/DDBJ databases">
        <authorList>
            <person name="Sun Q."/>
            <person name="Zhou Y."/>
        </authorList>
    </citation>
    <scope>NUCLEOTIDE SEQUENCE</scope>
    <source>
        <strain evidence="13">CGMCC 1.7086</strain>
    </source>
</reference>
<evidence type="ECO:0000259" key="11">
    <source>
        <dbReference type="PROSITE" id="PS51201"/>
    </source>
</evidence>
<feature type="domain" description="RCK C-terminal" evidence="12">
    <location>
        <begin position="568"/>
        <end position="652"/>
    </location>
</feature>
<dbReference type="GO" id="GO:0015297">
    <property type="term" value="F:antiporter activity"/>
    <property type="evidence" value="ECO:0007669"/>
    <property type="project" value="UniProtKB-KW"/>
</dbReference>
<dbReference type="Gene3D" id="3.40.50.720">
    <property type="entry name" value="NAD(P)-binding Rossmann-like Domain"/>
    <property type="match status" value="1"/>
</dbReference>
<comment type="caution">
    <text evidence="13">The sequence shown here is derived from an EMBL/GenBank/DDBJ whole genome shotgun (WGS) entry which is preliminary data.</text>
</comment>
<accession>A0A918DKH6</accession>
<evidence type="ECO:0000256" key="3">
    <source>
        <dbReference type="ARBA" id="ARBA00022449"/>
    </source>
</evidence>
<dbReference type="PANTHER" id="PTHR46157:SF4">
    <property type="entry name" value="K(+) EFFLUX ANTIPORTER 3, CHLOROPLASTIC"/>
    <property type="match status" value="1"/>
</dbReference>
<dbReference type="Pfam" id="PF02080">
    <property type="entry name" value="TrkA_C"/>
    <property type="match status" value="1"/>
</dbReference>
<evidence type="ECO:0000313" key="14">
    <source>
        <dbReference type="Proteomes" id="UP000606935"/>
    </source>
</evidence>
<dbReference type="Proteomes" id="UP000606935">
    <property type="component" value="Unassembled WGS sequence"/>
</dbReference>
<feature type="transmembrane region" description="Helical" evidence="10">
    <location>
        <begin position="85"/>
        <end position="107"/>
    </location>
</feature>
<keyword evidence="5 10" id="KW-0812">Transmembrane</keyword>
<feature type="transmembrane region" description="Helical" evidence="10">
    <location>
        <begin position="113"/>
        <end position="134"/>
    </location>
</feature>
<gene>
    <name evidence="13" type="primary">kefB</name>
    <name evidence="13" type="ORF">GCM10010982_29540</name>
</gene>
<feature type="transmembrane region" description="Helical" evidence="10">
    <location>
        <begin position="358"/>
        <end position="374"/>
    </location>
</feature>
<dbReference type="InterPro" id="IPR036291">
    <property type="entry name" value="NAD(P)-bd_dom_sf"/>
</dbReference>
<sequence length="654" mass="71783">MENSFFHLLVLMAVAITMVWSFRRVNLPPILAYLACGIVAGPELLNLFPHEESIHFVAELGIVFLLFTLGLEFSLPKMMAMRHLVFGLGFGQVLLTLLLFMGLSMLLGLDSKGAFVIGAMCALSSTAIVIKQLSEMGRLNTSRAQMAVSVLLFQDLAVVPFLIVIPLLANDNEQNLSQAILIAVLKGGLVISILMSVGKWLLPRVFSEVARTRTDELFVLTTVLVTLLAGGLTYVFGLSMALGAFLAGMMLSESQYRHQLEADIRPFRDILMGLFFITIGMKLEFGPLLDYWHWVLAGVLLMMLAKILILRAVAWFFRAPASDAWAAGIKLCQMGEFSFVLASLALSQQILDAQMASLLLSAGIISMALTPYLISQAKHLASNLTQPLPVEAEDIPVSLTGKSGHVLIFGFGRVGQSVARMLKVEGIAYVAIDADPIRVQESRHAGEPVTFGDVSSKDILRAVGIERAKLAILTFDEHSKAVSVLSAVNALHPDLPVVVRTRKDYRMEELYLAGASQVVPEILEGSLMLVSQVLHLSGVPMSRILKRVRAERKNHYGQMHGFFPGETTEVTYEKQSKLEFLHAVVLGPDAWAIGKTLGQLELDAVRVTLKGVRRNERELASPDASWQFAAQDILVIAGKPRRVERAERYLLEGP</sequence>
<dbReference type="GO" id="GO:1902600">
    <property type="term" value="P:proton transmembrane transport"/>
    <property type="evidence" value="ECO:0007669"/>
    <property type="project" value="InterPro"/>
</dbReference>
<dbReference type="SUPFAM" id="SSF116726">
    <property type="entry name" value="TrkA C-terminal domain-like"/>
    <property type="match status" value="1"/>
</dbReference>
<dbReference type="Gene3D" id="3.30.70.1450">
    <property type="entry name" value="Regulator of K+ conductance, C-terminal domain"/>
    <property type="match status" value="1"/>
</dbReference>
<evidence type="ECO:0000256" key="4">
    <source>
        <dbReference type="ARBA" id="ARBA00022538"/>
    </source>
</evidence>
<evidence type="ECO:0000259" key="12">
    <source>
        <dbReference type="PROSITE" id="PS51202"/>
    </source>
</evidence>
<feature type="transmembrane region" description="Helical" evidence="10">
    <location>
        <begin position="6"/>
        <end position="23"/>
    </location>
</feature>
<keyword evidence="9 10" id="KW-0472">Membrane</keyword>
<evidence type="ECO:0000256" key="2">
    <source>
        <dbReference type="ARBA" id="ARBA00022448"/>
    </source>
</evidence>
<feature type="transmembrane region" description="Helical" evidence="10">
    <location>
        <begin position="217"/>
        <end position="250"/>
    </location>
</feature>
<dbReference type="SUPFAM" id="SSF51735">
    <property type="entry name" value="NAD(P)-binding Rossmann-fold domains"/>
    <property type="match status" value="1"/>
</dbReference>
<dbReference type="Pfam" id="PF00999">
    <property type="entry name" value="Na_H_Exchanger"/>
    <property type="match status" value="1"/>
</dbReference>
<evidence type="ECO:0000256" key="6">
    <source>
        <dbReference type="ARBA" id="ARBA00022958"/>
    </source>
</evidence>
<dbReference type="EMBL" id="BMLS01000005">
    <property type="protein sequence ID" value="GGO72135.1"/>
    <property type="molecule type" value="Genomic_DNA"/>
</dbReference>
<dbReference type="InterPro" id="IPR003148">
    <property type="entry name" value="RCK_N"/>
</dbReference>
<feature type="transmembrane region" description="Helical" evidence="10">
    <location>
        <begin position="54"/>
        <end position="73"/>
    </location>
</feature>
<evidence type="ECO:0000313" key="13">
    <source>
        <dbReference type="EMBL" id="GGO72135.1"/>
    </source>
</evidence>
<evidence type="ECO:0000256" key="10">
    <source>
        <dbReference type="SAM" id="Phobius"/>
    </source>
</evidence>
<feature type="transmembrane region" description="Helical" evidence="10">
    <location>
        <begin position="175"/>
        <end position="197"/>
    </location>
</feature>
<keyword evidence="4" id="KW-0633">Potassium transport</keyword>
<comment type="subcellular location">
    <subcellularLocation>
        <location evidence="1">Membrane</location>
        <topology evidence="1">Multi-pass membrane protein</topology>
    </subcellularLocation>
</comment>
<keyword evidence="6" id="KW-0630">Potassium</keyword>
<name>A0A918DKH6_9ALTE</name>
<dbReference type="InterPro" id="IPR036721">
    <property type="entry name" value="RCK_C_sf"/>
</dbReference>
<protein>
    <submittedName>
        <fullName evidence="13">Potassium transporter</fullName>
    </submittedName>
</protein>
<dbReference type="GO" id="GO:0005886">
    <property type="term" value="C:plasma membrane"/>
    <property type="evidence" value="ECO:0007669"/>
    <property type="project" value="TreeGrafter"/>
</dbReference>
<dbReference type="Pfam" id="PF02254">
    <property type="entry name" value="TrkA_N"/>
    <property type="match status" value="1"/>
</dbReference>
<keyword evidence="14" id="KW-1185">Reference proteome</keyword>